<proteinExistence type="predicted"/>
<reference evidence="1" key="1">
    <citation type="submission" date="2018-05" db="EMBL/GenBank/DDBJ databases">
        <authorList>
            <person name="Lanie J.A."/>
            <person name="Ng W.-L."/>
            <person name="Kazmierczak K.M."/>
            <person name="Andrzejewski T.M."/>
            <person name="Davidsen T.M."/>
            <person name="Wayne K.J."/>
            <person name="Tettelin H."/>
            <person name="Glass J.I."/>
            <person name="Rusch D."/>
            <person name="Podicherti R."/>
            <person name="Tsui H.-C.T."/>
            <person name="Winkler M.E."/>
        </authorList>
    </citation>
    <scope>NUCLEOTIDE SEQUENCE</scope>
</reference>
<evidence type="ECO:0000313" key="1">
    <source>
        <dbReference type="EMBL" id="SVA20498.1"/>
    </source>
</evidence>
<dbReference type="GO" id="GO:0015562">
    <property type="term" value="F:efflux transmembrane transporter activity"/>
    <property type="evidence" value="ECO:0007669"/>
    <property type="project" value="TreeGrafter"/>
</dbReference>
<dbReference type="PANTHER" id="PTHR30469">
    <property type="entry name" value="MULTIDRUG RESISTANCE PROTEIN MDTA"/>
    <property type="match status" value="1"/>
</dbReference>
<sequence length="372" mass="41456">MNQSNLKIGLTCCAGILVCGIILFTGPEPLEVNPQEKKPSVSIQGLERTTISNTVIAYGELLPRKSLELTTQVQGAISWVSDDLFAGAQVEKGDLLFTIDERDYANAVTLAEGRYVEAKAKVEIENGRFRLAQFNKETFKEYYDKDLKDNSLVMRMPQRAEAEGNRRAVGAELDNAKLALERTKVRAPWPATIVQTSAILGKVIQEGEVAATLFPLDYAVIELQLPIKKKQLLNAGFNRIEIRPVYDLEASPVFGEIEGIVRNLTSDTRLLTVRVRIDDPLGNEGWFFGMHMEARLLTKQVISVALIPENLLVSGNLVWIHRNGRAQLHQLYPVEVKDQTISVEDNFDIGDALIIERPIGLFDGAPVDVREM</sequence>
<dbReference type="GO" id="GO:1990281">
    <property type="term" value="C:efflux pump complex"/>
    <property type="evidence" value="ECO:0007669"/>
    <property type="project" value="TreeGrafter"/>
</dbReference>
<dbReference type="Gene3D" id="2.40.50.100">
    <property type="match status" value="1"/>
</dbReference>
<dbReference type="Gene3D" id="1.10.287.470">
    <property type="entry name" value="Helix hairpin bin"/>
    <property type="match status" value="1"/>
</dbReference>
<gene>
    <name evidence="1" type="ORF">METZ01_LOCUS73352</name>
</gene>
<protein>
    <submittedName>
        <fullName evidence="1">Uncharacterized protein</fullName>
    </submittedName>
</protein>
<dbReference type="EMBL" id="UINC01005309">
    <property type="protein sequence ID" value="SVA20498.1"/>
    <property type="molecule type" value="Genomic_DNA"/>
</dbReference>
<accession>A0A381TYF7</accession>
<name>A0A381TYF7_9ZZZZ</name>
<dbReference type="SUPFAM" id="SSF111369">
    <property type="entry name" value="HlyD-like secretion proteins"/>
    <property type="match status" value="1"/>
</dbReference>
<dbReference type="Gene3D" id="2.40.30.170">
    <property type="match status" value="1"/>
</dbReference>
<organism evidence="1">
    <name type="scientific">marine metagenome</name>
    <dbReference type="NCBI Taxonomy" id="408172"/>
    <lineage>
        <taxon>unclassified sequences</taxon>
        <taxon>metagenomes</taxon>
        <taxon>ecological metagenomes</taxon>
    </lineage>
</organism>
<dbReference type="AlphaFoldDB" id="A0A381TYF7"/>